<comment type="caution">
    <text evidence="2">The sequence shown here is derived from an EMBL/GenBank/DDBJ whole genome shotgun (WGS) entry which is preliminary data.</text>
</comment>
<dbReference type="Proteomes" id="UP000037136">
    <property type="component" value="Unassembled WGS sequence"/>
</dbReference>
<sequence>MVMWLASGVLAAPTMMNGEEHSINRVSLGPGPHPLVRRQSSSLDDAARKAGALTSHPRRSMETEKAKATKARGKRSTEGVTKEVIHHKPAQ</sequence>
<reference evidence="2 3" key="2">
    <citation type="journal article" date="2017" name="Sci. Rep.">
        <title>Ant-infecting Ophiocordyceps genomes reveal a high diversity of potential behavioral manipulation genes and a possible major role for enterotoxins.</title>
        <authorList>
            <person name="de Bekker C."/>
            <person name="Ohm R.A."/>
            <person name="Evans H.C."/>
            <person name="Brachmann A."/>
            <person name="Hughes D.P."/>
        </authorList>
    </citation>
    <scope>NUCLEOTIDE SEQUENCE [LARGE SCALE GENOMIC DNA]</scope>
    <source>
        <strain evidence="2 3">SC16a</strain>
    </source>
</reference>
<dbReference type="EMBL" id="LAZP02000190">
    <property type="protein sequence ID" value="PFH59551.1"/>
    <property type="molecule type" value="Genomic_DNA"/>
</dbReference>
<evidence type="ECO:0000313" key="3">
    <source>
        <dbReference type="Proteomes" id="UP000037136"/>
    </source>
</evidence>
<evidence type="ECO:0000256" key="1">
    <source>
        <dbReference type="SAM" id="MobiDB-lite"/>
    </source>
</evidence>
<dbReference type="AlphaFoldDB" id="A0A2A9PEW6"/>
<keyword evidence="3" id="KW-1185">Reference proteome</keyword>
<gene>
    <name evidence="2" type="ORF">XA68_12183</name>
</gene>
<protein>
    <submittedName>
        <fullName evidence="2">Uncharacterized protein</fullName>
    </submittedName>
</protein>
<dbReference type="OrthoDB" id="4927939at2759"/>
<organism evidence="2 3">
    <name type="scientific">Ophiocordyceps unilateralis</name>
    <name type="common">Zombie-ant fungus</name>
    <name type="synonym">Torrubia unilateralis</name>
    <dbReference type="NCBI Taxonomy" id="268505"/>
    <lineage>
        <taxon>Eukaryota</taxon>
        <taxon>Fungi</taxon>
        <taxon>Dikarya</taxon>
        <taxon>Ascomycota</taxon>
        <taxon>Pezizomycotina</taxon>
        <taxon>Sordariomycetes</taxon>
        <taxon>Hypocreomycetidae</taxon>
        <taxon>Hypocreales</taxon>
        <taxon>Ophiocordycipitaceae</taxon>
        <taxon>Ophiocordyceps</taxon>
    </lineage>
</organism>
<name>A0A2A9PEW6_OPHUN</name>
<reference evidence="2 3" key="1">
    <citation type="journal article" date="2015" name="BMC Genomics">
        <title>Gene expression during zombie ant biting behavior reflects the complexity underlying fungal parasitic behavioral manipulation.</title>
        <authorList>
            <person name="de Bekker C."/>
            <person name="Ohm R.A."/>
            <person name="Loreto R.G."/>
            <person name="Sebastian A."/>
            <person name="Albert I."/>
            <person name="Merrow M."/>
            <person name="Brachmann A."/>
            <person name="Hughes D.P."/>
        </authorList>
    </citation>
    <scope>NUCLEOTIDE SEQUENCE [LARGE SCALE GENOMIC DNA]</scope>
    <source>
        <strain evidence="2 3">SC16a</strain>
    </source>
</reference>
<feature type="compositionally biased region" description="Basic and acidic residues" evidence="1">
    <location>
        <begin position="75"/>
        <end position="91"/>
    </location>
</feature>
<accession>A0A2A9PEW6</accession>
<evidence type="ECO:0000313" key="2">
    <source>
        <dbReference type="EMBL" id="PFH59551.1"/>
    </source>
</evidence>
<proteinExistence type="predicted"/>
<feature type="region of interest" description="Disordered" evidence="1">
    <location>
        <begin position="22"/>
        <end position="91"/>
    </location>
</feature>